<gene>
    <name evidence="3" type="ORF">SAMN04515678_10111</name>
</gene>
<dbReference type="EMBL" id="FOMS01000001">
    <property type="protein sequence ID" value="SFD42308.1"/>
    <property type="molecule type" value="Genomic_DNA"/>
</dbReference>
<dbReference type="AlphaFoldDB" id="A0A1I1SCH6"/>
<evidence type="ECO:0000256" key="2">
    <source>
        <dbReference type="SAM" id="Phobius"/>
    </source>
</evidence>
<keyword evidence="2" id="KW-1133">Transmembrane helix</keyword>
<keyword evidence="4" id="KW-1185">Reference proteome</keyword>
<name>A0A1I1SCH6_9RHOB</name>
<evidence type="ECO:0000313" key="4">
    <source>
        <dbReference type="Proteomes" id="UP000325289"/>
    </source>
</evidence>
<feature type="transmembrane region" description="Helical" evidence="2">
    <location>
        <begin position="309"/>
        <end position="329"/>
    </location>
</feature>
<keyword evidence="2" id="KW-0812">Transmembrane</keyword>
<organism evidence="3 4">
    <name type="scientific">Roseivivax sediminis</name>
    <dbReference type="NCBI Taxonomy" id="936889"/>
    <lineage>
        <taxon>Bacteria</taxon>
        <taxon>Pseudomonadati</taxon>
        <taxon>Pseudomonadota</taxon>
        <taxon>Alphaproteobacteria</taxon>
        <taxon>Rhodobacterales</taxon>
        <taxon>Roseobacteraceae</taxon>
        <taxon>Roseivivax</taxon>
    </lineage>
</organism>
<proteinExistence type="predicted"/>
<evidence type="ECO:0000313" key="3">
    <source>
        <dbReference type="EMBL" id="SFD42308.1"/>
    </source>
</evidence>
<feature type="region of interest" description="Disordered" evidence="1">
    <location>
        <begin position="115"/>
        <end position="212"/>
    </location>
</feature>
<reference evidence="3 4" key="1">
    <citation type="submission" date="2016-10" db="EMBL/GenBank/DDBJ databases">
        <authorList>
            <person name="Varghese N."/>
            <person name="Submissions S."/>
        </authorList>
    </citation>
    <scope>NUCLEOTIDE SEQUENCE [LARGE SCALE GENOMIC DNA]</scope>
    <source>
        <strain evidence="4">YIM D21,KCTC 23444,ACCC 10710</strain>
    </source>
</reference>
<protein>
    <submittedName>
        <fullName evidence="3">Uncharacterized protein</fullName>
    </submittedName>
</protein>
<keyword evidence="2" id="KW-0472">Membrane</keyword>
<dbReference type="Proteomes" id="UP000325289">
    <property type="component" value="Unassembled WGS sequence"/>
</dbReference>
<sequence>MMFQLGLRKTARGCGDQRRRDAPALTGAALRQAFNPLQRWQIRSPKPSLKNEVSHRRHRRSCGTSPTALGVAVSGTSPSAIASSAITFSPLPDGCVRPAASPVVKACLRFRRSGSTLRPAPLGRSSSKAAQPGSDRMSQTRNRDVAGAPRRPRRPSSRAVPSDQPAFLQGKSRTTPCRSACPWHVLGRGRQGKRSESAQVPDEISGDEASQGRRLSRLRVPVHQGGSQLRFDLVLSRRERLVKARNGEGSGKNRNGLAPPIFHWRVPFPWCCGRSAPLTGMRRATGVHPQDVLDLAGASLPEALGSVSLTGVVAVFAGFGFNAAAALAVRSLKDISSIL</sequence>
<feature type="region of interest" description="Disordered" evidence="1">
    <location>
        <begin position="47"/>
        <end position="67"/>
    </location>
</feature>
<accession>A0A1I1SCH6</accession>
<evidence type="ECO:0000256" key="1">
    <source>
        <dbReference type="SAM" id="MobiDB-lite"/>
    </source>
</evidence>